<dbReference type="RefSeq" id="WP_332867170.1">
    <property type="nucleotide sequence ID" value="NZ_JBAFSM010000056.1"/>
</dbReference>
<evidence type="ECO:0000313" key="2">
    <source>
        <dbReference type="EMBL" id="MEG3439689.1"/>
    </source>
</evidence>
<feature type="domain" description="DUF5615" evidence="1">
    <location>
        <begin position="9"/>
        <end position="100"/>
    </location>
</feature>
<accession>A0AAW9R180</accession>
<dbReference type="InterPro" id="IPR041049">
    <property type="entry name" value="DUF5615"/>
</dbReference>
<sequence length="130" mass="15181">MTNFNEIALYLDEDTNQKSLIQALRNASVDVLTTAEANRLSFSDEEQLLWAFERHRVIYTFNVEDFCRLHRIFLLENRHHAGIIVGCQQKYSIGQQVRGILTLKSLLSADEMINRLEYLGNYIRNNPYLS</sequence>
<proteinExistence type="predicted"/>
<dbReference type="Proteomes" id="UP001328733">
    <property type="component" value="Unassembled WGS sequence"/>
</dbReference>
<comment type="caution">
    <text evidence="2">The sequence shown here is derived from an EMBL/GenBank/DDBJ whole genome shotgun (WGS) entry which is preliminary data.</text>
</comment>
<keyword evidence="3" id="KW-1185">Reference proteome</keyword>
<protein>
    <submittedName>
        <fullName evidence="2">DUF5615 family PIN-like protein</fullName>
    </submittedName>
</protein>
<evidence type="ECO:0000313" key="3">
    <source>
        <dbReference type="Proteomes" id="UP001328733"/>
    </source>
</evidence>
<reference evidence="2 3" key="1">
    <citation type="submission" date="2024-01" db="EMBL/GenBank/DDBJ databases">
        <title>Genomic insights into the taxonomy and metabolism of the cyanobacterium Pannus brasiliensis CCIBt3594.</title>
        <authorList>
            <person name="Machado M."/>
            <person name="Botero N.B."/>
            <person name="Andreote A.P.D."/>
            <person name="Feitosa A.M.T."/>
            <person name="Popin R."/>
            <person name="Sivonen K."/>
            <person name="Fiore M.F."/>
        </authorList>
    </citation>
    <scope>NUCLEOTIDE SEQUENCE [LARGE SCALE GENOMIC DNA]</scope>
    <source>
        <strain evidence="2 3">CCIBt3594</strain>
    </source>
</reference>
<dbReference type="AlphaFoldDB" id="A0AAW9R180"/>
<dbReference type="EMBL" id="JBAFSM010000056">
    <property type="protein sequence ID" value="MEG3439689.1"/>
    <property type="molecule type" value="Genomic_DNA"/>
</dbReference>
<organism evidence="2 3">
    <name type="scientific">Pannus brasiliensis CCIBt3594</name>
    <dbReference type="NCBI Taxonomy" id="1427578"/>
    <lineage>
        <taxon>Bacteria</taxon>
        <taxon>Bacillati</taxon>
        <taxon>Cyanobacteriota</taxon>
        <taxon>Cyanophyceae</taxon>
        <taxon>Oscillatoriophycideae</taxon>
        <taxon>Chroococcales</taxon>
        <taxon>Microcystaceae</taxon>
        <taxon>Pannus</taxon>
    </lineage>
</organism>
<name>A0AAW9R180_9CHRO</name>
<gene>
    <name evidence="2" type="ORF">V0288_21355</name>
</gene>
<dbReference type="Pfam" id="PF18480">
    <property type="entry name" value="DUF5615"/>
    <property type="match status" value="1"/>
</dbReference>
<evidence type="ECO:0000259" key="1">
    <source>
        <dbReference type="Pfam" id="PF18480"/>
    </source>
</evidence>